<evidence type="ECO:0000259" key="2">
    <source>
        <dbReference type="Pfam" id="PF00248"/>
    </source>
</evidence>
<evidence type="ECO:0000313" key="3">
    <source>
        <dbReference type="EMBL" id="MFC3760863.1"/>
    </source>
</evidence>
<dbReference type="Gene3D" id="3.20.20.100">
    <property type="entry name" value="NADP-dependent oxidoreductase domain"/>
    <property type="match status" value="1"/>
</dbReference>
<protein>
    <submittedName>
        <fullName evidence="3">Aldo/keto reductase</fullName>
    </submittedName>
</protein>
<dbReference type="PANTHER" id="PTHR43364:SF4">
    <property type="entry name" value="NAD(P)-LINKED OXIDOREDUCTASE SUPERFAMILY PROTEIN"/>
    <property type="match status" value="1"/>
</dbReference>
<dbReference type="InterPro" id="IPR023210">
    <property type="entry name" value="NADP_OxRdtase_dom"/>
</dbReference>
<gene>
    <name evidence="3" type="ORF">ACFOUW_08430</name>
</gene>
<organism evidence="3 4">
    <name type="scientific">Tenggerimyces flavus</name>
    <dbReference type="NCBI Taxonomy" id="1708749"/>
    <lineage>
        <taxon>Bacteria</taxon>
        <taxon>Bacillati</taxon>
        <taxon>Actinomycetota</taxon>
        <taxon>Actinomycetes</taxon>
        <taxon>Propionibacteriales</taxon>
        <taxon>Nocardioidaceae</taxon>
        <taxon>Tenggerimyces</taxon>
    </lineage>
</organism>
<keyword evidence="1" id="KW-0560">Oxidoreductase</keyword>
<dbReference type="PANTHER" id="PTHR43364">
    <property type="entry name" value="NADH-SPECIFIC METHYLGLYOXAL REDUCTASE-RELATED"/>
    <property type="match status" value="1"/>
</dbReference>
<dbReference type="InterPro" id="IPR036812">
    <property type="entry name" value="NAD(P)_OxRdtase_dom_sf"/>
</dbReference>
<dbReference type="SUPFAM" id="SSF51430">
    <property type="entry name" value="NAD(P)-linked oxidoreductase"/>
    <property type="match status" value="1"/>
</dbReference>
<dbReference type="EMBL" id="JBHRZH010000006">
    <property type="protein sequence ID" value="MFC3760863.1"/>
    <property type="molecule type" value="Genomic_DNA"/>
</dbReference>
<evidence type="ECO:0000313" key="4">
    <source>
        <dbReference type="Proteomes" id="UP001595699"/>
    </source>
</evidence>
<dbReference type="Proteomes" id="UP001595699">
    <property type="component" value="Unassembled WGS sequence"/>
</dbReference>
<accession>A0ABV7Y7X0</accession>
<evidence type="ECO:0000256" key="1">
    <source>
        <dbReference type="ARBA" id="ARBA00023002"/>
    </source>
</evidence>
<dbReference type="Pfam" id="PF00248">
    <property type="entry name" value="Aldo_ket_red"/>
    <property type="match status" value="1"/>
</dbReference>
<comment type="caution">
    <text evidence="3">The sequence shown here is derived from an EMBL/GenBank/DDBJ whole genome shotgun (WGS) entry which is preliminary data.</text>
</comment>
<keyword evidence="4" id="KW-1185">Reference proteome</keyword>
<reference evidence="4" key="1">
    <citation type="journal article" date="2019" name="Int. J. Syst. Evol. Microbiol.">
        <title>The Global Catalogue of Microorganisms (GCM) 10K type strain sequencing project: providing services to taxonomists for standard genome sequencing and annotation.</title>
        <authorList>
            <consortium name="The Broad Institute Genomics Platform"/>
            <consortium name="The Broad Institute Genome Sequencing Center for Infectious Disease"/>
            <person name="Wu L."/>
            <person name="Ma J."/>
        </authorList>
    </citation>
    <scope>NUCLEOTIDE SEQUENCE [LARGE SCALE GENOMIC DNA]</scope>
    <source>
        <strain evidence="4">CGMCC 4.7241</strain>
    </source>
</reference>
<dbReference type="RefSeq" id="WP_205117102.1">
    <property type="nucleotide sequence ID" value="NZ_JAFBCM010000001.1"/>
</dbReference>
<dbReference type="CDD" id="cd19102">
    <property type="entry name" value="AKR_unchar"/>
    <property type="match status" value="1"/>
</dbReference>
<feature type="domain" description="NADP-dependent oxidoreductase" evidence="2">
    <location>
        <begin position="21"/>
        <end position="324"/>
    </location>
</feature>
<name>A0ABV7Y7X0_9ACTN</name>
<proteinExistence type="predicted"/>
<dbReference type="InterPro" id="IPR050523">
    <property type="entry name" value="AKR_Detox_Biosynth"/>
</dbReference>
<sequence>MPLTSLPTVRFGRTGMDITRVGFGAWAIGGGDWSFAWGDQDDNESIAAIRHAVEAGVNWVDTAAVYGLGHSEEVVRRALEPFSDADRPYVFTKCGLVWDESDRQKTAARIGAADSLRRDTEASLRRLGVEQIDLMQLHWPSQDGTPLEEYWQTLLDLKAEGKFRAVGLSNHNADQLELAEKVGHVDTLQPPFSAIRREVGEKELPWCASHETGVIVYSPMQAGLLTGRFSAERVASLPANDWRSRHAEFTGDKLQANLTLAAAFGPVAERHGVSVPAAAVGWVLAWPGVTGAIVGARNAEQVDGWISAAALELTAADVDEIAAAIGATGAGAGPARP</sequence>